<reference evidence="13" key="1">
    <citation type="submission" date="2018-05" db="EMBL/GenBank/DDBJ databases">
        <authorList>
            <person name="Lanie J.A."/>
            <person name="Ng W.-L."/>
            <person name="Kazmierczak K.M."/>
            <person name="Andrzejewski T.M."/>
            <person name="Davidsen T.M."/>
            <person name="Wayne K.J."/>
            <person name="Tettelin H."/>
            <person name="Glass J.I."/>
            <person name="Rusch D."/>
            <person name="Podicherti R."/>
            <person name="Tsui H.-C.T."/>
            <person name="Winkler M.E."/>
        </authorList>
    </citation>
    <scope>NUCLEOTIDE SEQUENCE</scope>
</reference>
<dbReference type="EC" id="2.7.1.30" evidence="3"/>
<dbReference type="InterPro" id="IPR018484">
    <property type="entry name" value="FGGY_N"/>
</dbReference>
<dbReference type="PANTHER" id="PTHR10196:SF69">
    <property type="entry name" value="GLYCEROL KINASE"/>
    <property type="match status" value="1"/>
</dbReference>
<dbReference type="GO" id="GO:0006071">
    <property type="term" value="P:glycerol metabolic process"/>
    <property type="evidence" value="ECO:0007669"/>
    <property type="project" value="UniProtKB-KW"/>
</dbReference>
<protein>
    <recommendedName>
        <fullName evidence="3">glycerol kinase</fullName>
        <ecNumber evidence="3">2.7.1.30</ecNumber>
    </recommendedName>
    <alternativeName>
        <fullName evidence="9">ATP:glycerol 3-phosphotransferase</fullName>
    </alternativeName>
</protein>
<dbReference type="Pfam" id="PF00370">
    <property type="entry name" value="FGGY_N"/>
    <property type="match status" value="1"/>
</dbReference>
<dbReference type="NCBIfam" id="NF000756">
    <property type="entry name" value="PRK00047.1"/>
    <property type="match status" value="1"/>
</dbReference>
<feature type="non-terminal residue" evidence="13">
    <location>
        <position position="456"/>
    </location>
</feature>
<dbReference type="InterPro" id="IPR018483">
    <property type="entry name" value="Carb_kinase_FGGY_CS"/>
</dbReference>
<evidence type="ECO:0000256" key="9">
    <source>
        <dbReference type="ARBA" id="ARBA00043149"/>
    </source>
</evidence>
<evidence type="ECO:0000256" key="2">
    <source>
        <dbReference type="ARBA" id="ARBA00009156"/>
    </source>
</evidence>
<evidence type="ECO:0000256" key="5">
    <source>
        <dbReference type="ARBA" id="ARBA00022741"/>
    </source>
</evidence>
<comment type="catalytic activity">
    <reaction evidence="10">
        <text>glycerol + ATP = sn-glycerol 3-phosphate + ADP + H(+)</text>
        <dbReference type="Rhea" id="RHEA:21644"/>
        <dbReference type="ChEBI" id="CHEBI:15378"/>
        <dbReference type="ChEBI" id="CHEBI:17754"/>
        <dbReference type="ChEBI" id="CHEBI:30616"/>
        <dbReference type="ChEBI" id="CHEBI:57597"/>
        <dbReference type="ChEBI" id="CHEBI:456216"/>
        <dbReference type="EC" id="2.7.1.30"/>
    </reaction>
</comment>
<feature type="domain" description="Carbohydrate kinase FGGY C-terminal" evidence="12">
    <location>
        <begin position="263"/>
        <end position="449"/>
    </location>
</feature>
<evidence type="ECO:0000259" key="12">
    <source>
        <dbReference type="Pfam" id="PF02782"/>
    </source>
</evidence>
<comment type="similarity">
    <text evidence="2">Belongs to the FGGY kinase family.</text>
</comment>
<evidence type="ECO:0000256" key="8">
    <source>
        <dbReference type="ARBA" id="ARBA00022840"/>
    </source>
</evidence>
<evidence type="ECO:0000256" key="6">
    <source>
        <dbReference type="ARBA" id="ARBA00022777"/>
    </source>
</evidence>
<evidence type="ECO:0000256" key="7">
    <source>
        <dbReference type="ARBA" id="ARBA00022798"/>
    </source>
</evidence>
<name>A0A381VWY7_9ZZZZ</name>
<dbReference type="GO" id="GO:0005829">
    <property type="term" value="C:cytosol"/>
    <property type="evidence" value="ECO:0007669"/>
    <property type="project" value="TreeGrafter"/>
</dbReference>
<dbReference type="InterPro" id="IPR043129">
    <property type="entry name" value="ATPase_NBD"/>
</dbReference>
<dbReference type="SUPFAM" id="SSF53067">
    <property type="entry name" value="Actin-like ATPase domain"/>
    <property type="match status" value="2"/>
</dbReference>
<keyword evidence="6" id="KW-0418">Kinase</keyword>
<dbReference type="InterPro" id="IPR000577">
    <property type="entry name" value="Carb_kinase_FGGY"/>
</dbReference>
<comment type="pathway">
    <text evidence="1">Polyol metabolism; glycerol degradation via glycerol kinase pathway; sn-glycerol 3-phosphate from glycerol: step 1/1.</text>
</comment>
<dbReference type="InterPro" id="IPR018485">
    <property type="entry name" value="FGGY_C"/>
</dbReference>
<dbReference type="InterPro" id="IPR005999">
    <property type="entry name" value="Glycerol_kin"/>
</dbReference>
<dbReference type="PROSITE" id="PS00445">
    <property type="entry name" value="FGGY_KINASES_2"/>
    <property type="match status" value="1"/>
</dbReference>
<proteinExistence type="inferred from homology"/>
<dbReference type="PANTHER" id="PTHR10196">
    <property type="entry name" value="SUGAR KINASE"/>
    <property type="match status" value="1"/>
</dbReference>
<dbReference type="Pfam" id="PF02782">
    <property type="entry name" value="FGGY_C"/>
    <property type="match status" value="1"/>
</dbReference>
<keyword evidence="4" id="KW-0808">Transferase</keyword>
<dbReference type="EMBL" id="UINC01010024">
    <property type="protein sequence ID" value="SVA44752.1"/>
    <property type="molecule type" value="Genomic_DNA"/>
</dbReference>
<evidence type="ECO:0000256" key="4">
    <source>
        <dbReference type="ARBA" id="ARBA00022679"/>
    </source>
</evidence>
<evidence type="ECO:0000259" key="11">
    <source>
        <dbReference type="Pfam" id="PF00370"/>
    </source>
</evidence>
<evidence type="ECO:0000256" key="1">
    <source>
        <dbReference type="ARBA" id="ARBA00005190"/>
    </source>
</evidence>
<dbReference type="GO" id="GO:0005524">
    <property type="term" value="F:ATP binding"/>
    <property type="evidence" value="ECO:0007669"/>
    <property type="project" value="UniProtKB-KW"/>
</dbReference>
<evidence type="ECO:0000256" key="3">
    <source>
        <dbReference type="ARBA" id="ARBA00012099"/>
    </source>
</evidence>
<evidence type="ECO:0000313" key="13">
    <source>
        <dbReference type="EMBL" id="SVA44752.1"/>
    </source>
</evidence>
<dbReference type="PROSITE" id="PS00933">
    <property type="entry name" value="FGGY_KINASES_1"/>
    <property type="match status" value="1"/>
</dbReference>
<dbReference type="AlphaFoldDB" id="A0A381VWY7"/>
<dbReference type="CDD" id="cd07786">
    <property type="entry name" value="FGGY_EcGK_like"/>
    <property type="match status" value="1"/>
</dbReference>
<dbReference type="PIRSF" id="PIRSF000538">
    <property type="entry name" value="GlpK"/>
    <property type="match status" value="1"/>
</dbReference>
<keyword evidence="8" id="KW-0067">ATP-binding</keyword>
<gene>
    <name evidence="13" type="ORF">METZ01_LOCUS97606</name>
</gene>
<dbReference type="GO" id="GO:0004370">
    <property type="term" value="F:glycerol kinase activity"/>
    <property type="evidence" value="ECO:0007669"/>
    <property type="project" value="UniProtKB-EC"/>
</dbReference>
<accession>A0A381VWY7</accession>
<feature type="domain" description="Carbohydrate kinase FGGY N-terminal" evidence="11">
    <location>
        <begin position="6"/>
        <end position="253"/>
    </location>
</feature>
<dbReference type="Gene3D" id="3.30.420.40">
    <property type="match status" value="2"/>
</dbReference>
<dbReference type="NCBIfam" id="TIGR01311">
    <property type="entry name" value="glycerol_kin"/>
    <property type="match status" value="1"/>
</dbReference>
<organism evidence="13">
    <name type="scientific">marine metagenome</name>
    <dbReference type="NCBI Taxonomy" id="408172"/>
    <lineage>
        <taxon>unclassified sequences</taxon>
        <taxon>metagenomes</taxon>
        <taxon>ecological metagenomes</taxon>
    </lineage>
</organism>
<sequence length="456" mass="49625">MSTSGYILTIDQGTTGTRAGLVDESGKLLWSTYQEISQQYRYSGWVEQSPTEILESVYSTIDSLFDDLEISPSAVQAIGITNQRETTLVWNKQTGEPITNAIVWECRRTTDICNNMKERGLSDTVARVTGLTIDPYFSATKIRWILDNVTGADQDAKQGKLAFGTIDSWLIWNLTNGTQHIIDTSNASRTMLFDIQTKEWSEDMLTLMDIPRSMLPEVVPSSGRLTTSGGNFFGGYSIPICGIAGDQQSALFGQCCFTPGKIKVTYGTGAFLLMNTGSEIVRSEEGLLTTVAWDLNGTVNYALEGGVFSAGSTVQWLRDEIGMIQQSAEIEELAQSVPDNGGVYLVPAFNGLGTPYWDPQARGSIHGLTKGSNRAHLARAALESIAYQCDDVLRLMSTESGKQITSIRSDGGASGNDMLMQFQADISEVLIERSLSHETTSLGAGYLAGLGIGFWH</sequence>
<dbReference type="FunFam" id="3.30.420.40:FF:000007">
    <property type="entry name" value="Glycerol kinase"/>
    <property type="match status" value="1"/>
</dbReference>
<dbReference type="FunFam" id="3.30.420.40:FF:000008">
    <property type="entry name" value="Glycerol kinase"/>
    <property type="match status" value="1"/>
</dbReference>
<evidence type="ECO:0000256" key="10">
    <source>
        <dbReference type="ARBA" id="ARBA00052101"/>
    </source>
</evidence>
<keyword evidence="5" id="KW-0547">Nucleotide-binding</keyword>
<keyword evidence="7" id="KW-0319">Glycerol metabolism</keyword>
<dbReference type="GO" id="GO:0006072">
    <property type="term" value="P:glycerol-3-phosphate metabolic process"/>
    <property type="evidence" value="ECO:0007669"/>
    <property type="project" value="InterPro"/>
</dbReference>